<evidence type="ECO:0000256" key="5">
    <source>
        <dbReference type="ARBA" id="ARBA00007443"/>
    </source>
</evidence>
<dbReference type="GO" id="GO:0031543">
    <property type="term" value="F:peptidyl-proline dioxygenase activity"/>
    <property type="evidence" value="ECO:0007669"/>
    <property type="project" value="UniProtKB-ARBA"/>
</dbReference>
<dbReference type="InterPro" id="IPR005123">
    <property type="entry name" value="Oxoglu/Fe-dep_dioxygenase_dom"/>
</dbReference>
<dbReference type="InterPro" id="IPR039558">
    <property type="entry name" value="TPA1/OFD1_N"/>
</dbReference>
<accession>A0A9Q0MU74</accession>
<evidence type="ECO:0000256" key="3">
    <source>
        <dbReference type="ARBA" id="ARBA00004687"/>
    </source>
</evidence>
<evidence type="ECO:0000256" key="16">
    <source>
        <dbReference type="ARBA" id="ARBA00029938"/>
    </source>
</evidence>
<comment type="cofactor">
    <cofactor evidence="1">
        <name>L-ascorbate</name>
        <dbReference type="ChEBI" id="CHEBI:38290"/>
    </cofactor>
</comment>
<comment type="pathway">
    <text evidence="3">Glycolipid biosynthesis; glycosylphosphatidylinositol-anchor biosynthesis.</text>
</comment>
<dbReference type="Pfam" id="PF10510">
    <property type="entry name" value="PIG-S"/>
    <property type="match status" value="1"/>
</dbReference>
<evidence type="ECO:0000256" key="11">
    <source>
        <dbReference type="ARBA" id="ARBA00022989"/>
    </source>
</evidence>
<dbReference type="PANTHER" id="PTHR21072:SF13">
    <property type="entry name" value="GPI TRANSAMIDASE COMPONENT PIG-S"/>
    <property type="match status" value="1"/>
</dbReference>
<evidence type="ECO:0000313" key="21">
    <source>
        <dbReference type="Proteomes" id="UP001151699"/>
    </source>
</evidence>
<evidence type="ECO:0000259" key="19">
    <source>
        <dbReference type="PROSITE" id="PS51471"/>
    </source>
</evidence>
<comment type="similarity">
    <text evidence="4">Belongs to the PIGS family.</text>
</comment>
<evidence type="ECO:0000256" key="12">
    <source>
        <dbReference type="ARBA" id="ARBA00023002"/>
    </source>
</evidence>
<keyword evidence="11 18" id="KW-1133">Transmembrane helix</keyword>
<evidence type="ECO:0000256" key="4">
    <source>
        <dbReference type="ARBA" id="ARBA00005316"/>
    </source>
</evidence>
<comment type="caution">
    <text evidence="20">The sequence shown here is derived from an EMBL/GenBank/DDBJ whole genome shotgun (WGS) entry which is preliminary data.</text>
</comment>
<organism evidence="20 21">
    <name type="scientific">Pseudolycoriella hygida</name>
    <dbReference type="NCBI Taxonomy" id="35572"/>
    <lineage>
        <taxon>Eukaryota</taxon>
        <taxon>Metazoa</taxon>
        <taxon>Ecdysozoa</taxon>
        <taxon>Arthropoda</taxon>
        <taxon>Hexapoda</taxon>
        <taxon>Insecta</taxon>
        <taxon>Pterygota</taxon>
        <taxon>Neoptera</taxon>
        <taxon>Endopterygota</taxon>
        <taxon>Diptera</taxon>
        <taxon>Nematocera</taxon>
        <taxon>Sciaroidea</taxon>
        <taxon>Sciaridae</taxon>
        <taxon>Pseudolycoriella</taxon>
    </lineage>
</organism>
<dbReference type="Gene3D" id="2.60.120.620">
    <property type="entry name" value="q2cbj1_9rhob like domain"/>
    <property type="match status" value="2"/>
</dbReference>
<dbReference type="PANTHER" id="PTHR21072">
    <property type="entry name" value="GPI TRANSAMIDASE COMPONENT PIG-S"/>
    <property type="match status" value="1"/>
</dbReference>
<protein>
    <recommendedName>
        <fullName evidence="16">uS12 prolyl 3-hydroxylase</fullName>
    </recommendedName>
</protein>
<keyword evidence="9" id="KW-0256">Endoplasmic reticulum</keyword>
<evidence type="ECO:0000256" key="9">
    <source>
        <dbReference type="ARBA" id="ARBA00022824"/>
    </source>
</evidence>
<comment type="subcellular location">
    <subcellularLocation>
        <location evidence="2">Endoplasmic reticulum membrane</location>
        <topology evidence="2">Multi-pass membrane protein</topology>
    </subcellularLocation>
</comment>
<evidence type="ECO:0000256" key="8">
    <source>
        <dbReference type="ARBA" id="ARBA00022723"/>
    </source>
</evidence>
<dbReference type="SMART" id="SM00702">
    <property type="entry name" value="P4Hc"/>
    <property type="match status" value="1"/>
</dbReference>
<keyword evidence="15" id="KW-0325">Glycoprotein</keyword>
<evidence type="ECO:0000256" key="10">
    <source>
        <dbReference type="ARBA" id="ARBA00022964"/>
    </source>
</evidence>
<dbReference type="InterPro" id="IPR019601">
    <property type="entry name" value="Oxoglutarate/Fe-dep_Oase_C"/>
</dbReference>
<keyword evidence="10" id="KW-0223">Dioxygenase</keyword>
<dbReference type="InterPro" id="IPR019540">
    <property type="entry name" value="PtdIno-glycan_biosynth_class_S"/>
</dbReference>
<keyword evidence="14 18" id="KW-0472">Membrane</keyword>
<dbReference type="GO" id="GO:0042765">
    <property type="term" value="C:GPI-anchor transamidase complex"/>
    <property type="evidence" value="ECO:0007669"/>
    <property type="project" value="InterPro"/>
</dbReference>
<evidence type="ECO:0000256" key="18">
    <source>
        <dbReference type="SAM" id="Phobius"/>
    </source>
</evidence>
<feature type="transmembrane region" description="Helical" evidence="18">
    <location>
        <begin position="539"/>
        <end position="558"/>
    </location>
</feature>
<dbReference type="AlphaFoldDB" id="A0A9Q0MU74"/>
<name>A0A9Q0MU74_9DIPT</name>
<evidence type="ECO:0000256" key="13">
    <source>
        <dbReference type="ARBA" id="ARBA00023004"/>
    </source>
</evidence>
<evidence type="ECO:0000256" key="7">
    <source>
        <dbReference type="ARBA" id="ARBA00022692"/>
    </source>
</evidence>
<dbReference type="GO" id="GO:0005506">
    <property type="term" value="F:iron ion binding"/>
    <property type="evidence" value="ECO:0007669"/>
    <property type="project" value="InterPro"/>
</dbReference>
<dbReference type="Proteomes" id="UP001151699">
    <property type="component" value="Chromosome X"/>
</dbReference>
<dbReference type="Pfam" id="PF10637">
    <property type="entry name" value="Ofd1_CTDD"/>
    <property type="match status" value="1"/>
</dbReference>
<evidence type="ECO:0000256" key="14">
    <source>
        <dbReference type="ARBA" id="ARBA00023136"/>
    </source>
</evidence>
<evidence type="ECO:0000313" key="20">
    <source>
        <dbReference type="EMBL" id="KAJ6637784.1"/>
    </source>
</evidence>
<dbReference type="GO" id="GO:0031418">
    <property type="term" value="F:L-ascorbic acid binding"/>
    <property type="evidence" value="ECO:0007669"/>
    <property type="project" value="InterPro"/>
</dbReference>
<evidence type="ECO:0000256" key="6">
    <source>
        <dbReference type="ARBA" id="ARBA00022502"/>
    </source>
</evidence>
<dbReference type="GO" id="GO:0006506">
    <property type="term" value="P:GPI anchor biosynthetic process"/>
    <property type="evidence" value="ECO:0007669"/>
    <property type="project" value="UniProtKB-KW"/>
</dbReference>
<evidence type="ECO:0000256" key="1">
    <source>
        <dbReference type="ARBA" id="ARBA00001961"/>
    </source>
</evidence>
<evidence type="ECO:0000256" key="2">
    <source>
        <dbReference type="ARBA" id="ARBA00004477"/>
    </source>
</evidence>
<gene>
    <name evidence="20" type="primary">sud1</name>
    <name evidence="20" type="ORF">Bhyg_10515</name>
</gene>
<evidence type="ECO:0000256" key="17">
    <source>
        <dbReference type="ARBA" id="ARBA00047444"/>
    </source>
</evidence>
<dbReference type="GO" id="GO:0016255">
    <property type="term" value="P:attachment of GPI anchor to protein"/>
    <property type="evidence" value="ECO:0007669"/>
    <property type="project" value="InterPro"/>
</dbReference>
<keyword evidence="21" id="KW-1185">Reference proteome</keyword>
<sequence length="1038" mass="120251">MENKNDEKDIEKTTKKGQRFDIKRSLDENGSDDAPKCKIYKILDSSHSSLDLIELNNELVDEKFKNDFAKSWSENKCFNSLHSVRLNNEPFQLCVVENFLQNADEIPKLLDEMLHCEWTNKQMDLYEFHQTVDLNTATSTCLKRFYTFLNKVVLPWIENLTGSDFTHISASCSMYNAGDHLLVHDDLLGDRNIAYVFYLTPWTDWNESMGGALELFTCNEDIQPIHPPVEKIFPKNNQFVFFKVGEKSLHQVGEVTNYDYPRITINGWFHGPNKESLTVPRRIDSSEYIMEYLPPTISDDINFDFISEIYLQNKCKQNIQKHIEDKSEISLESFLKCEYYQAILQHLVNIDEAMWTLQGPAHDRNYDKISIENVDGPVKDFYNLLRSTKWFSLMYDYTELDLYGKNSRSPSACIEFYRITHGCYSLLNDRNGFFTDDSLDVIMYFNSNPNFGFITYINPDDDDGDEMDEMSNDENDKNSVLLTVYPKDNALNIVYRSGHTGRFIKYVSKTRFAENKFVYIMVASYKEKIHFNVADNHRIWASLSFIFVIVFFGIPMWWKTTEVYRVALPFSGIKQLSDDPIKVIRNVGIYTKESARSKLLIEELEKLFVDDTSEIKFFELSIPKILIEESLSISSLEKNIVERSGLSRGERALVEWDHFAGDVAIRSTRFAVFSKDSTSISLERAIRQWMFKMTTDNNIDPYPNYDVLISILNPRPDIQNVQWNVRSAIESYLQPFVDTLSSLSNFTIKSQWKYQVAFEFPSNQKRDNSTLGRHYSLSSRYLPHIITSIEKRLGNSIHDNPCIHLVIYVPPCESSPLYIYNNQDNRVTSNAIDSFISPKWGGIIIANPTEADCVNYLENGQQNIDVNIDMDAVMPILLHQLKKLIGVESKITKSEAYPSASLHDIEVERYFTYGTIFLLNKATSTLQSLIQLLDSINNIVINDEVGDAVNEAYQHIIDAKRYLKVNDILNATEHAKKAFIQSERAFYYPSMLALLYFPDDQKYAIYIPLFLPIMIPVVLSMKTIWLYFNSKKAKPKTE</sequence>
<keyword evidence="13" id="KW-0408">Iron</keyword>
<keyword evidence="6" id="KW-0337">GPI-anchor biosynthesis</keyword>
<keyword evidence="12" id="KW-0560">Oxidoreductase</keyword>
<proteinExistence type="inferred from homology"/>
<dbReference type="EMBL" id="WJQU01000003">
    <property type="protein sequence ID" value="KAJ6637784.1"/>
    <property type="molecule type" value="Genomic_DNA"/>
</dbReference>
<dbReference type="OrthoDB" id="28748at2759"/>
<dbReference type="PROSITE" id="PS51471">
    <property type="entry name" value="FE2OG_OXY"/>
    <property type="match status" value="1"/>
</dbReference>
<comment type="catalytic activity">
    <reaction evidence="17">
        <text>[ribosomal protein uS12]-L-proline + 2-oxoglutarate + O2 = [ribosomal protein uS12]-(3S)-3-hydroxy-L-proline + succinate + CO2</text>
        <dbReference type="Rhea" id="RHEA:54156"/>
        <dbReference type="Rhea" id="RHEA-COMP:13816"/>
        <dbReference type="Rhea" id="RHEA-COMP:13818"/>
        <dbReference type="ChEBI" id="CHEBI:15379"/>
        <dbReference type="ChEBI" id="CHEBI:16526"/>
        <dbReference type="ChEBI" id="CHEBI:16810"/>
        <dbReference type="ChEBI" id="CHEBI:30031"/>
        <dbReference type="ChEBI" id="CHEBI:50342"/>
        <dbReference type="ChEBI" id="CHEBI:85428"/>
    </reaction>
</comment>
<reference evidence="20" key="1">
    <citation type="submission" date="2022-07" db="EMBL/GenBank/DDBJ databases">
        <authorList>
            <person name="Trinca V."/>
            <person name="Uliana J.V.C."/>
            <person name="Torres T.T."/>
            <person name="Ward R.J."/>
            <person name="Monesi N."/>
        </authorList>
    </citation>
    <scope>NUCLEOTIDE SEQUENCE</scope>
    <source>
        <strain evidence="20">HSMRA1968</strain>
        <tissue evidence="20">Whole embryos</tissue>
    </source>
</reference>
<dbReference type="Pfam" id="PF13661">
    <property type="entry name" value="2OG-FeII_Oxy_4"/>
    <property type="match status" value="1"/>
</dbReference>
<dbReference type="InterPro" id="IPR006620">
    <property type="entry name" value="Pro_4_hyd_alph"/>
</dbReference>
<keyword evidence="7 18" id="KW-0812">Transmembrane</keyword>
<evidence type="ECO:0000256" key="15">
    <source>
        <dbReference type="ARBA" id="ARBA00023180"/>
    </source>
</evidence>
<comment type="similarity">
    <text evidence="5">Belongs to the TPA1 family.</text>
</comment>
<feature type="transmembrane region" description="Helical" evidence="18">
    <location>
        <begin position="1003"/>
        <end position="1028"/>
    </location>
</feature>
<feature type="domain" description="Fe2OG dioxygenase" evidence="19">
    <location>
        <begin position="166"/>
        <end position="271"/>
    </location>
</feature>
<keyword evidence="8" id="KW-0479">Metal-binding</keyword>